<feature type="region of interest" description="Disordered" evidence="2">
    <location>
        <begin position="1953"/>
        <end position="1974"/>
    </location>
</feature>
<proteinExistence type="predicted"/>
<organism evidence="3 4">
    <name type="scientific">Astrephomene gubernaculifera</name>
    <dbReference type="NCBI Taxonomy" id="47775"/>
    <lineage>
        <taxon>Eukaryota</taxon>
        <taxon>Viridiplantae</taxon>
        <taxon>Chlorophyta</taxon>
        <taxon>core chlorophytes</taxon>
        <taxon>Chlorophyceae</taxon>
        <taxon>CS clade</taxon>
        <taxon>Chlamydomonadales</taxon>
        <taxon>Astrephomenaceae</taxon>
        <taxon>Astrephomene</taxon>
    </lineage>
</organism>
<keyword evidence="1" id="KW-0175">Coiled coil</keyword>
<accession>A0AAD3DMP3</accession>
<feature type="region of interest" description="Disordered" evidence="2">
    <location>
        <begin position="1002"/>
        <end position="1026"/>
    </location>
</feature>
<feature type="region of interest" description="Disordered" evidence="2">
    <location>
        <begin position="1"/>
        <end position="22"/>
    </location>
</feature>
<feature type="region of interest" description="Disordered" evidence="2">
    <location>
        <begin position="297"/>
        <end position="324"/>
    </location>
</feature>
<evidence type="ECO:0000256" key="2">
    <source>
        <dbReference type="SAM" id="MobiDB-lite"/>
    </source>
</evidence>
<feature type="region of interest" description="Disordered" evidence="2">
    <location>
        <begin position="1059"/>
        <end position="1080"/>
    </location>
</feature>
<evidence type="ECO:0000256" key="1">
    <source>
        <dbReference type="SAM" id="Coils"/>
    </source>
</evidence>
<feature type="compositionally biased region" description="Low complexity" evidence="2">
    <location>
        <begin position="1304"/>
        <end position="1315"/>
    </location>
</feature>
<feature type="region of interest" description="Disordered" evidence="2">
    <location>
        <begin position="928"/>
        <end position="953"/>
    </location>
</feature>
<dbReference type="PANTHER" id="PTHR45615">
    <property type="entry name" value="MYOSIN HEAVY CHAIN, NON-MUSCLE"/>
    <property type="match status" value="1"/>
</dbReference>
<evidence type="ECO:0000313" key="4">
    <source>
        <dbReference type="Proteomes" id="UP001054857"/>
    </source>
</evidence>
<feature type="region of interest" description="Disordered" evidence="2">
    <location>
        <begin position="131"/>
        <end position="178"/>
    </location>
</feature>
<dbReference type="PANTHER" id="PTHR45615:SF66">
    <property type="entry name" value="CARD DOMAIN-CONTAINING PROTEIN"/>
    <property type="match status" value="1"/>
</dbReference>
<feature type="coiled-coil region" evidence="1">
    <location>
        <begin position="1172"/>
        <end position="1213"/>
    </location>
</feature>
<feature type="compositionally biased region" description="Low complexity" evidence="2">
    <location>
        <begin position="1059"/>
        <end position="1079"/>
    </location>
</feature>
<feature type="region of interest" description="Disordered" evidence="2">
    <location>
        <begin position="1104"/>
        <end position="1141"/>
    </location>
</feature>
<feature type="compositionally biased region" description="Gly residues" evidence="2">
    <location>
        <begin position="1567"/>
        <end position="1581"/>
    </location>
</feature>
<feature type="compositionally biased region" description="Low complexity" evidence="2">
    <location>
        <begin position="747"/>
        <end position="758"/>
    </location>
</feature>
<gene>
    <name evidence="3" type="ORF">Agub_g5693</name>
</gene>
<feature type="region of interest" description="Disordered" evidence="2">
    <location>
        <begin position="1563"/>
        <end position="1584"/>
    </location>
</feature>
<feature type="compositionally biased region" description="Acidic residues" evidence="2">
    <location>
        <begin position="1322"/>
        <end position="1331"/>
    </location>
</feature>
<feature type="region of interest" description="Disordered" evidence="2">
    <location>
        <begin position="1605"/>
        <end position="1626"/>
    </location>
</feature>
<feature type="region of interest" description="Disordered" evidence="2">
    <location>
        <begin position="1805"/>
        <end position="1824"/>
    </location>
</feature>
<feature type="region of interest" description="Disordered" evidence="2">
    <location>
        <begin position="2147"/>
        <end position="2166"/>
    </location>
</feature>
<sequence length="2166" mass="223040">MQGLTAGRTGWRLTDPPMDAESVGNLSVTSSVERQAMREQLDTVRQTLNSLANGAQPSAGGVSGPSAQGLDGVLANIATKLNNIEGLYTSLTDKLEKVDVRIEDSERHIKDLQHFSASTINETARLVDFVGGGRGTSPNTRSGSLAGGMASRSRPYVPAGMPSTPPPAAPSSSARSPLPALEYVPGHLSGTLQQHAAQIHKLIAGLDFLEAHIIRQDQAVEGLQKQLITVARDVTAASPTADSRAPSEVSLRVHDLEELVHKLRSHLFKVDKRSVSHDQALGTITSRIEALAGRFEASEAGGGREQAQEGAEGDQAASGASAQKLSAALEEQRGLLLGLTRDVQELRDQLQALTQHAQEKASGPSSEAAAEMQQQLTYLMSVVPALVEENKSLKEFAAQATQQLAELTSGLEEQRQQASQVAAVAEVREQVARLDTRLEGFAPLEELQKLSTAMQARAPAAEVLAAEVASAARANLEERFGQLRHRTELAAEAADAASKRSEQSAAAAAAAVVAAEAAGQKGASSTAEELKERVRAVVEAVEKEQAALKDQFTSLASQLSQEQGAIASGLGELQEQVTAAAAAATDAVSCAQQVQELQAASCAQEQAAAEARQAELRDQVANVMEHLKERVEQAMQQMDLQVSALSEQLSGAIRAEHFEAALQQVRAIASDSAERVELALASIDECRSELILLTGQQDVVQSRLQTLESAVGVNPRASTARSAPTSTPREADVEGEGGAGGLRSPDAADAGAVQGARASPRACASPVGRGGNGGLLDLVAELRTRVTELEGAVSVAAGLQQATTRLLEDLEGLTSTMDGINGRVALVATNYETIVGVSTALQQRVADQTVATEGLASQVEEQQVRVEEMVARLQETSAAVSALSARVARDYINREQLGAIFQARADIKRAVNVLGSVFDTGRMLREASMDDVETQVPSPSTDSRSDGRPMSPRLASALDGLRAKQAELEHQVHLALYRSDGAVRQEQLAGVQQAMMSLEMQFRRQQSSQQQQPQSQQPSAVATDAAVEQLRARVEALEASLAASSSPTAAAAAQPAAAPAASGSGAPACSRSPSSSAGGVRLQLSQEDLTDANSPVRVRLAVDEPEADAQPPAVPEPEAPATGVEEEAEVPVEGAVGESGEPSLSQLLLDAPAAAEASSGDLQAAPSAVGGVQELQRSMQELSSTCEELQSRLATEAAERLRLTEAVSELQERVDLQVNAMASTAAVVATLATDQQHQRVRLQVHVAGPEAEEFSALAGAVSTLAARVEAMEDSLESAFVVRSPRSPKRGGGAAVAAAAASASAAADGADPAADDAVVREEAGEEEEEEEAGPALGLMVPVLPREIEEQLAALQAQVQRLGAEVGALGGRVEGLEAAGALDEVGAAASQVVLEAIPGLVEQQVALLREEVVATGLVERKEVDTLVELAGQSAGDAAEAVLAVRGAAQEAVAAREAAEKAAREAVAAATEAAVGAVRQTVAEEVGAALARLQQGGAGSVATAAAAVEVGVQPVEELAAGVRRVEAEAKDIRLAVEVLTERMNDLDTLRDQLEALAEQIRSVVAPDADGGAGSSSQQGGGGGTPNAAAVASIFTPAATAWVLPSKSPNAGASPVRAARQPAPQPSTSQQAAFLARLVEVVKRQSSRLHAQYTDAEETGVALAQVDHTLEEAEARLADVRDANSPAFAETLVTVLEQVAALRYIGSQTHPAVQQMVLEHENRLDAIATQLKNLATTAAPPAHQSGAEPATATAAAVSDLAEVVTSVSSRVARLEAEVGLLAGQHAALDQAVSSMLSFAESVREHSASAATTASGSSSSDDPDAPAALAPDAAGAVAASAGSATAAALEVAALSARVRLLDESLSARMDSLRQELLAEATSVGSTSGGAAGAGGGGAAAAADVSALEGKVAQLHAAATAMRNRLLAVQEYVDSTQGMIKDMHVALGGLHRRVDALEGAAGGPSSRVSGSGSGSADPASLRELQSELAQLQIKLLSVESNALEAAHALAALRGLAPRVTDAESRLADVGSKLALALGGSSSSSHGSPRPFVIPAPGPGTSLPAVASAVRALERRVSGRLEATCSALDSLAGALSAASRIQAESTANPFKAISAAVNNPVVVALEKKVEALRTELHTVINVILEDLRRDQQQSKAASLDASVSSSSGQSYRA</sequence>
<feature type="compositionally biased region" description="Low complexity" evidence="2">
    <location>
        <begin position="1609"/>
        <end position="1626"/>
    </location>
</feature>
<feature type="compositionally biased region" description="Low complexity" evidence="2">
    <location>
        <begin position="308"/>
        <end position="323"/>
    </location>
</feature>
<feature type="compositionally biased region" description="Polar residues" evidence="2">
    <location>
        <begin position="716"/>
        <end position="728"/>
    </location>
</feature>
<reference evidence="3 4" key="1">
    <citation type="journal article" date="2021" name="Sci. Rep.">
        <title>Genome sequencing of the multicellular alga Astrephomene provides insights into convergent evolution of germ-soma differentiation.</title>
        <authorList>
            <person name="Yamashita S."/>
            <person name="Yamamoto K."/>
            <person name="Matsuzaki R."/>
            <person name="Suzuki S."/>
            <person name="Yamaguchi H."/>
            <person name="Hirooka S."/>
            <person name="Minakuchi Y."/>
            <person name="Miyagishima S."/>
            <person name="Kawachi M."/>
            <person name="Toyoda A."/>
            <person name="Nozaki H."/>
        </authorList>
    </citation>
    <scope>NUCLEOTIDE SEQUENCE [LARGE SCALE GENOMIC DNA]</scope>
    <source>
        <strain evidence="3 4">NIES-4017</strain>
    </source>
</reference>
<feature type="coiled-coil region" evidence="1">
    <location>
        <begin position="617"/>
        <end position="648"/>
    </location>
</feature>
<dbReference type="EMBL" id="BMAR01000008">
    <property type="protein sequence ID" value="GFR44696.1"/>
    <property type="molecule type" value="Genomic_DNA"/>
</dbReference>
<feature type="coiled-coil region" evidence="1">
    <location>
        <begin position="329"/>
        <end position="356"/>
    </location>
</feature>
<feature type="compositionally biased region" description="Low complexity" evidence="2">
    <location>
        <begin position="1005"/>
        <end position="1019"/>
    </location>
</feature>
<dbReference type="Proteomes" id="UP001054857">
    <property type="component" value="Unassembled WGS sequence"/>
</dbReference>
<name>A0AAD3DMP3_9CHLO</name>
<feature type="coiled-coil region" evidence="1">
    <location>
        <begin position="1519"/>
        <end position="1556"/>
    </location>
</feature>
<feature type="compositionally biased region" description="Low complexity" evidence="2">
    <location>
        <begin position="1131"/>
        <end position="1141"/>
    </location>
</feature>
<feature type="region of interest" description="Disordered" evidence="2">
    <location>
        <begin position="710"/>
        <end position="767"/>
    </location>
</feature>
<feature type="region of interest" description="Disordered" evidence="2">
    <location>
        <begin position="1304"/>
        <end position="1335"/>
    </location>
</feature>
<evidence type="ECO:0000313" key="3">
    <source>
        <dbReference type="EMBL" id="GFR44696.1"/>
    </source>
</evidence>
<comment type="caution">
    <text evidence="3">The sequence shown here is derived from an EMBL/GenBank/DDBJ whole genome shotgun (WGS) entry which is preliminary data.</text>
</comment>
<protein>
    <submittedName>
        <fullName evidence="3">Uncharacterized protein</fullName>
    </submittedName>
</protein>
<keyword evidence="4" id="KW-1185">Reference proteome</keyword>